<evidence type="ECO:0000313" key="3">
    <source>
        <dbReference type="EMBL" id="ABR47954.1"/>
    </source>
</evidence>
<dbReference type="PANTHER" id="PTHR31302">
    <property type="entry name" value="TRANSMEMBRANE PROTEIN WITH METALLOPHOSPHOESTERASE DOMAIN-RELATED"/>
    <property type="match status" value="1"/>
</dbReference>
<organism evidence="3 4">
    <name type="scientific">Alkaliphilus metalliredigens (strain QYMF)</name>
    <dbReference type="NCBI Taxonomy" id="293826"/>
    <lineage>
        <taxon>Bacteria</taxon>
        <taxon>Bacillati</taxon>
        <taxon>Bacillota</taxon>
        <taxon>Clostridia</taxon>
        <taxon>Peptostreptococcales</taxon>
        <taxon>Natronincolaceae</taxon>
        <taxon>Alkaliphilus</taxon>
    </lineage>
</organism>
<reference evidence="4" key="1">
    <citation type="journal article" date="2016" name="Genome Announc.">
        <title>Complete genome sequence of Alkaliphilus metalliredigens strain QYMF, an alkaliphilic and metal-reducing bacterium isolated from borax-contaminated leachate ponds.</title>
        <authorList>
            <person name="Hwang C."/>
            <person name="Copeland A."/>
            <person name="Lucas S."/>
            <person name="Lapidus A."/>
            <person name="Barry K."/>
            <person name="Detter J.C."/>
            <person name="Glavina Del Rio T."/>
            <person name="Hammon N."/>
            <person name="Israni S."/>
            <person name="Dalin E."/>
            <person name="Tice H."/>
            <person name="Pitluck S."/>
            <person name="Chertkov O."/>
            <person name="Brettin T."/>
            <person name="Bruce D."/>
            <person name="Han C."/>
            <person name="Schmutz J."/>
            <person name="Larimer F."/>
            <person name="Land M.L."/>
            <person name="Hauser L."/>
            <person name="Kyrpides N."/>
            <person name="Mikhailova N."/>
            <person name="Ye Q."/>
            <person name="Zhou J."/>
            <person name="Richardson P."/>
            <person name="Fields M.W."/>
        </authorList>
    </citation>
    <scope>NUCLEOTIDE SEQUENCE [LARGE SCALE GENOMIC DNA]</scope>
    <source>
        <strain evidence="4">QYMF</strain>
    </source>
</reference>
<dbReference type="InterPro" id="IPR029052">
    <property type="entry name" value="Metallo-depent_PP-like"/>
</dbReference>
<dbReference type="SUPFAM" id="SSF56300">
    <property type="entry name" value="Metallo-dependent phosphatases"/>
    <property type="match status" value="1"/>
</dbReference>
<dbReference type="Pfam" id="PF00149">
    <property type="entry name" value="Metallophos"/>
    <property type="match status" value="1"/>
</dbReference>
<feature type="transmembrane region" description="Helical" evidence="1">
    <location>
        <begin position="65"/>
        <end position="90"/>
    </location>
</feature>
<protein>
    <submittedName>
        <fullName evidence="3">Metallophosphoesterase</fullName>
    </submittedName>
</protein>
<dbReference type="RefSeq" id="WP_012062989.1">
    <property type="nucleotide sequence ID" value="NC_009633.1"/>
</dbReference>
<keyword evidence="1" id="KW-0472">Membrane</keyword>
<name>A6TP36_ALKMQ</name>
<dbReference type="InterPro" id="IPR004843">
    <property type="entry name" value="Calcineurin-like_PHP"/>
</dbReference>
<dbReference type="OrthoDB" id="9780884at2"/>
<feature type="transmembrane region" description="Helical" evidence="1">
    <location>
        <begin position="6"/>
        <end position="26"/>
    </location>
</feature>
<keyword evidence="4" id="KW-1185">Reference proteome</keyword>
<keyword evidence="1" id="KW-1133">Transmembrane helix</keyword>
<feature type="transmembrane region" description="Helical" evidence="1">
    <location>
        <begin position="38"/>
        <end position="59"/>
    </location>
</feature>
<dbReference type="PANTHER" id="PTHR31302:SF0">
    <property type="entry name" value="TRANSMEMBRANE PROTEIN WITH METALLOPHOSPHOESTERASE DOMAIN"/>
    <property type="match status" value="1"/>
</dbReference>
<sequence>MNKLLSIGFSIVIFALLVLSILYVGFRLQKIFGLNSLYLVQFGVAVGVIGAMATIVIAVKSSSQLVGILNIIGGYIFTFYIFLFFALIFFHAIQTIWNLPMAWSGTVALALSLIVTVVGALLGNSFVVNEKEIKLSGLKSEVDVMLISDVHLGHHRSKDYLAKIVEETNRRKPDLVLITGDLIDSEAALLPGVLNPLSDFAAPTYFVGGNHEKYIDNERTLQLIESHGIRVLRNEVVEIQGLQLVGFDYMNADEDTFDMHPSDDTRTIKSVLPSIPLKSDMPSVLMHHSPVGVQYAATAGIDLMVSGHTHAGQVFPFTLFNEITFPFNKGLHQHDKTKVFVSQGAGTYMLRARLGTSNEINMLRLISEGV</sequence>
<evidence type="ECO:0000313" key="4">
    <source>
        <dbReference type="Proteomes" id="UP000001572"/>
    </source>
</evidence>
<dbReference type="InterPro" id="IPR051158">
    <property type="entry name" value="Metallophosphoesterase_sf"/>
</dbReference>
<accession>A6TP36</accession>
<feature type="transmembrane region" description="Helical" evidence="1">
    <location>
        <begin position="102"/>
        <end position="122"/>
    </location>
</feature>
<evidence type="ECO:0000256" key="1">
    <source>
        <dbReference type="SAM" id="Phobius"/>
    </source>
</evidence>
<keyword evidence="1" id="KW-0812">Transmembrane</keyword>
<dbReference type="Gene3D" id="3.60.21.10">
    <property type="match status" value="1"/>
</dbReference>
<proteinExistence type="predicted"/>
<dbReference type="Proteomes" id="UP000001572">
    <property type="component" value="Chromosome"/>
</dbReference>
<dbReference type="eggNOG" id="COG1408">
    <property type="taxonomic scope" value="Bacteria"/>
</dbReference>
<gene>
    <name evidence="3" type="ordered locus">Amet_1782</name>
</gene>
<feature type="domain" description="Calcineurin-like phosphoesterase" evidence="2">
    <location>
        <begin position="144"/>
        <end position="311"/>
    </location>
</feature>
<dbReference type="KEGG" id="amt:Amet_1782"/>
<dbReference type="CDD" id="cd07385">
    <property type="entry name" value="MPP_YkuE_C"/>
    <property type="match status" value="1"/>
</dbReference>
<dbReference type="EMBL" id="CP000724">
    <property type="protein sequence ID" value="ABR47954.1"/>
    <property type="molecule type" value="Genomic_DNA"/>
</dbReference>
<dbReference type="HOGENOM" id="CLU_025443_0_1_9"/>
<dbReference type="STRING" id="293826.Amet_1782"/>
<dbReference type="GO" id="GO:0016787">
    <property type="term" value="F:hydrolase activity"/>
    <property type="evidence" value="ECO:0007669"/>
    <property type="project" value="InterPro"/>
</dbReference>
<dbReference type="AlphaFoldDB" id="A6TP36"/>
<evidence type="ECO:0000259" key="2">
    <source>
        <dbReference type="Pfam" id="PF00149"/>
    </source>
</evidence>